<proteinExistence type="predicted"/>
<dbReference type="Pfam" id="PF12810">
    <property type="entry name" value="ALK_LTK_GRD"/>
    <property type="match status" value="4"/>
</dbReference>
<feature type="compositionally biased region" description="Gly residues" evidence="16">
    <location>
        <begin position="991"/>
        <end position="1018"/>
    </location>
</feature>
<reference evidence="18" key="1">
    <citation type="submission" date="2022-05" db="EMBL/GenBank/DDBJ databases">
        <authorList>
            <person name="Friedrich I."/>
            <person name="Poehlein A."/>
            <person name="Schneider D."/>
            <person name="Hertel R."/>
            <person name="Daniel R."/>
        </authorList>
    </citation>
    <scope>NUCLEOTIDE SEQUENCE</scope>
</reference>
<dbReference type="GO" id="GO:0005524">
    <property type="term" value="F:ATP binding"/>
    <property type="evidence" value="ECO:0007669"/>
    <property type="project" value="UniProtKB-KW"/>
</dbReference>
<evidence type="ECO:0000256" key="3">
    <source>
        <dbReference type="ARBA" id="ARBA00022475"/>
    </source>
</evidence>
<feature type="region of interest" description="Disordered" evidence="16">
    <location>
        <begin position="991"/>
        <end position="1025"/>
    </location>
</feature>
<dbReference type="EMBL" id="ON529858">
    <property type="protein sequence ID" value="UTC29864.1"/>
    <property type="molecule type" value="Genomic_DNA"/>
</dbReference>
<name>A0A9E7N7M0_9CAUD</name>
<feature type="compositionally biased region" description="Low complexity" evidence="16">
    <location>
        <begin position="180"/>
        <end position="195"/>
    </location>
</feature>
<feature type="domain" description="ALK/LTK-like glycine-rich" evidence="17">
    <location>
        <begin position="315"/>
        <end position="523"/>
    </location>
</feature>
<evidence type="ECO:0000256" key="11">
    <source>
        <dbReference type="ARBA" id="ARBA00023136"/>
    </source>
</evidence>
<sequence>MPTTGVYSAAYTGAVETFVAEVDGGITFELWGGAGAGGSYGNTANTRANRRGGNGGFQKGLIPVVAGDVITVEVGQGGRKPTAFSPTVGGGPGGWPDGGAGGTSTTATIALGGGGGSTRLYKNGVLMAIAGAGGGGTGYYFGGSGGGALGSTDGYNTAQAAENGANSTGGSQTAGGTTGGASLKGADSPSPATAIATASAGGGGGYFGGGRSSTSGAHGGGGGGSNFAAEAVLNYESRIALTAADTISTLPPVSANAPAGTGMGGVSATTIAGIANGGDGYARLAFTASARTMGPTDVLSLPPIANDQVITVTAAGVLQLKLWGAGGAGGSYSGSTVTARRGGPGAFTNVYLRVAAGDVLRIKVGAPGQKGMHDSTPIRGGSAAYPDGGWSNRSAANTVILFGGGGGSTQVFKNNVLVAVAAGGGGCTGFYAGGAGGADTGQVGMDAVAANGTGGTQSAGGLSGGGYLQGGNSGANTASQTNGGSGGGGGYYGGGANRGAAGAHGAGGGGSSFLDTVQALAPSQRVGGNNTTFLAPVDADKPAGVGDGGLSTVRYDTVTHGGPGYAKISYIDELTTLGDVRTINFTGEAKSFYCSTSGVIDFKSWGAGGGGGISLVEAAGSRAGAGAHTKGLVPVEAGDVIKVEVGGGGKRVVDLATQAMGGWPDGGTGARGANSGAENYAGGGGGGSTRVYKNGVLIAVAGAGGGGDRGAAGSGGALVGYDGRNSGGGVASTGGSQTAGGSLAGGFLQGGNSVHNTSLGGGGGGGGYYGGGASGQAVCPGGGGSSWFNGSYVIAGSRLGGNSGNTGEAGGSNDVHYPGAPIAQGGLTQRASAGALTDGGNGYVRLELKDESAIGSAPLPVAADGTEKTVTVTTSGVMSVVLWGGGGGGSKLFNGSAPLTGAGAGFTKINFGVVPGDVIKFSVGLGGKRGVNAGGTTGGGGLGGWPDGGAGGAPGNADFGCAGGGGGSRVYKNGVLMGVAGGGGGSGGYSPRGEAGAGGGATGGDGPHANAGTGGSQTAGGFNKTAPSNVAYQGAALQGGKGSPGVATTPSAGAGGGGGGGYFGGGGGGFDSGSGGIYPGGGGGSGYINTLAGATGTTTAGTGTGGAAAGTSDPLYPGGGEGVGGVGDVSVMTNVKDGGNGAITYYVTPTTGGDIGTVTLTSPTGTALRQGAEVRYDFSGAAQTVVVPATGTAVVKAWAGGGGGGYNQKGAATNGAGASGGFITAQLQVDAGDVIKVEVGGGGLGGRTSAALGGWPDGGSGQYGGASGSEQYGGGGGGGSTRVYVNDVLQLVAGAAGGGFGPQAATPGIGWAGPGGGLTGGDGRGAYGVFSRGGTQIAGGNNGFDGPGSALQGGSVTTSAGGGGGGGWFGGSGGANASGVTGGAGGGGGSSWAGGSRVIPGSVTTLSGSIDAGPAGGSTDSKYQSPVGKGGLNRSTAPSDAGSPGQVHIYFDGLAPANASGATGGTISLTVPTVSTGVPANAVAPTQAIALTAPAGGVLVGLPRGPVGTITFFGDLTGEATILASATPAIPGLELRAELGGQGTIEAVTLVPLTDNDLAWTSVISATLVGEVDYKNTGVSIIRLTPPRFYLPGVAPGDPFDNDLVFNAPQGFGQEGVDVYAAFSSVIALTAPGGDPHAGALARNNLPAWSAGAPGPYTAAISLQPLLGATAGGDALAANVTPVILDLTPPGVVASGITIDAPAVFDSLIYLTAPTGTGEQGVQADADFDSVIALTPPVGDPHVIGYASADFAFRTITLTRPLHIVEGNAYLNITADPPFVRITPPQALTTYGASVLATILPAQIRLRAASAIASEGNIALAVGGLEDVPLLFTPLDGIGTMQPEVRFDPLHFHTVDGYVENGDDTQGPLRFKRSRDEGAVPTLSDGEIALNEADGVLFSRNGAGNVRQTPYGALQMGGFAPEGGVSGHILAADRSWKPATARFDRPIRLSPALGALVPLSNDPVGVETRVLPNTRTHYHPFFVPKQVGVDQLAINVAGNTGAAYLEAYICRWDGEAAGEPIVTAGFLSPGAGVTIKPVSGTLQPGWHVAVVTVAAVGVLQMVVHRSPVSLNVDFTPAGDPSGPANAPGAPLLPINGRNTGSWAILSARFTNG</sequence>
<evidence type="ECO:0000256" key="16">
    <source>
        <dbReference type="SAM" id="MobiDB-lite"/>
    </source>
</evidence>
<feature type="domain" description="ALK/LTK-like glycine-rich" evidence="17">
    <location>
        <begin position="598"/>
        <end position="804"/>
    </location>
</feature>
<dbReference type="EC" id="2.7.10.1" evidence="2"/>
<evidence type="ECO:0000256" key="2">
    <source>
        <dbReference type="ARBA" id="ARBA00011902"/>
    </source>
</evidence>
<keyword evidence="19" id="KW-1185">Reference proteome</keyword>
<dbReference type="GO" id="GO:0005886">
    <property type="term" value="C:plasma membrane"/>
    <property type="evidence" value="ECO:0007669"/>
    <property type="project" value="UniProtKB-SubCell"/>
</dbReference>
<evidence type="ECO:0000256" key="10">
    <source>
        <dbReference type="ARBA" id="ARBA00022989"/>
    </source>
</evidence>
<evidence type="ECO:0000256" key="1">
    <source>
        <dbReference type="ARBA" id="ARBA00004251"/>
    </source>
</evidence>
<evidence type="ECO:0000256" key="5">
    <source>
        <dbReference type="ARBA" id="ARBA00022692"/>
    </source>
</evidence>
<keyword evidence="12" id="KW-0829">Tyrosine-protein kinase</keyword>
<protein>
    <recommendedName>
        <fullName evidence="2">receptor protein-tyrosine kinase</fullName>
        <ecNumber evidence="2">2.7.10.1</ecNumber>
    </recommendedName>
</protein>
<organism evidence="18 19">
    <name type="scientific">Brevundimonas phage vB_BgoS-Bajun</name>
    <dbReference type="NCBI Taxonomy" id="2948594"/>
    <lineage>
        <taxon>Viruses</taxon>
        <taxon>Duplodnaviria</taxon>
        <taxon>Heunggongvirae</taxon>
        <taxon>Uroviricota</taxon>
        <taxon>Caudoviricetes</taxon>
        <taxon>Dolichocephalovirinae</taxon>
    </lineage>
</organism>
<evidence type="ECO:0000256" key="4">
    <source>
        <dbReference type="ARBA" id="ARBA00022679"/>
    </source>
</evidence>
<feature type="domain" description="ALK/LTK-like glycine-rich" evidence="17">
    <location>
        <begin position="27"/>
        <end position="284"/>
    </location>
</feature>
<evidence type="ECO:0000259" key="17">
    <source>
        <dbReference type="Pfam" id="PF12810"/>
    </source>
</evidence>
<keyword evidence="10" id="KW-1133">Transmembrane helix</keyword>
<gene>
    <name evidence="18" type="ORF">BAJUN_02340</name>
</gene>
<accession>A0A9E7N7M0</accession>
<comment type="subcellular location">
    <subcellularLocation>
        <location evidence="1">Cell membrane</location>
        <topology evidence="1">Single-pass type I membrane protein</topology>
    </subcellularLocation>
</comment>
<keyword evidence="4" id="KW-0808">Transferase</keyword>
<keyword evidence="6" id="KW-0732">Signal</keyword>
<dbReference type="Proteomes" id="UP001057427">
    <property type="component" value="Segment"/>
</dbReference>
<keyword evidence="15" id="KW-0325">Glycoprotein</keyword>
<keyword evidence="14" id="KW-0675">Receptor</keyword>
<evidence type="ECO:0000256" key="15">
    <source>
        <dbReference type="ARBA" id="ARBA00023180"/>
    </source>
</evidence>
<keyword evidence="13" id="KW-1015">Disulfide bond</keyword>
<dbReference type="GO" id="GO:0004714">
    <property type="term" value="F:transmembrane receptor protein tyrosine kinase activity"/>
    <property type="evidence" value="ECO:0007669"/>
    <property type="project" value="UniProtKB-EC"/>
</dbReference>
<evidence type="ECO:0000256" key="7">
    <source>
        <dbReference type="ARBA" id="ARBA00022741"/>
    </source>
</evidence>
<keyword evidence="7" id="KW-0547">Nucleotide-binding</keyword>
<evidence type="ECO:0000256" key="14">
    <source>
        <dbReference type="ARBA" id="ARBA00023170"/>
    </source>
</evidence>
<keyword evidence="11" id="KW-0472">Membrane</keyword>
<evidence type="ECO:0000256" key="8">
    <source>
        <dbReference type="ARBA" id="ARBA00022777"/>
    </source>
</evidence>
<evidence type="ECO:0000256" key="13">
    <source>
        <dbReference type="ARBA" id="ARBA00023157"/>
    </source>
</evidence>
<evidence type="ECO:0000256" key="12">
    <source>
        <dbReference type="ARBA" id="ARBA00023137"/>
    </source>
</evidence>
<feature type="region of interest" description="Disordered" evidence="16">
    <location>
        <begin position="160"/>
        <end position="195"/>
    </location>
</feature>
<keyword evidence="3" id="KW-1003">Cell membrane</keyword>
<evidence type="ECO:0000313" key="18">
    <source>
        <dbReference type="EMBL" id="UTC29864.1"/>
    </source>
</evidence>
<feature type="region of interest" description="Disordered" evidence="16">
    <location>
        <begin position="1405"/>
        <end position="1444"/>
    </location>
</feature>
<evidence type="ECO:0000256" key="6">
    <source>
        <dbReference type="ARBA" id="ARBA00022729"/>
    </source>
</evidence>
<keyword evidence="8" id="KW-0418">Kinase</keyword>
<keyword evidence="5" id="KW-0812">Transmembrane</keyword>
<dbReference type="InterPro" id="IPR055163">
    <property type="entry name" value="ALK/LTK-like_GRD"/>
</dbReference>
<keyword evidence="9" id="KW-0067">ATP-binding</keyword>
<evidence type="ECO:0000256" key="9">
    <source>
        <dbReference type="ARBA" id="ARBA00022840"/>
    </source>
</evidence>
<evidence type="ECO:0000313" key="19">
    <source>
        <dbReference type="Proteomes" id="UP001057427"/>
    </source>
</evidence>
<feature type="domain" description="ALK/LTK-like glycine-rich" evidence="17">
    <location>
        <begin position="1195"/>
        <end position="1397"/>
    </location>
</feature>